<keyword evidence="2" id="KW-1185">Reference proteome</keyword>
<evidence type="ECO:0000313" key="2">
    <source>
        <dbReference type="Proteomes" id="UP000241502"/>
    </source>
</evidence>
<protein>
    <submittedName>
        <fullName evidence="1">Uncharacterized protein</fullName>
    </submittedName>
</protein>
<accession>A0A2P1JV10</accession>
<dbReference type="Proteomes" id="UP000241502">
    <property type="component" value="Segment"/>
</dbReference>
<proteinExistence type="predicted"/>
<sequence length="167" mass="17274">MATTLQDWQSSYPALANLNFGTNSITGGTDIFSGSYGLGRPTGMADLPATNYGANGAGFVPAQGGAGVAGIGGMGAGGSGLGWNMNTLQLGLGGLQTLGGLYGAFQANKLARDQFNFSKSFANTNLNNSMQTYNTALADRARSRAVVEGQSDAERDQYVDQNRLTRS</sequence>
<reference evidence="1" key="1">
    <citation type="submission" date="2018-02" db="EMBL/GenBank/DDBJ databases">
        <authorList>
            <person name="Miller M."/>
            <person name="Deiulio A."/>
            <person name="Douthitt C."/>
            <person name="McMahon J."/>
            <person name="Holland C."/>
            <person name="Wiersma-Koch H."/>
            <person name="Turechek W."/>
            <person name="D'Elia T."/>
        </authorList>
    </citation>
    <scope>NUCLEOTIDE SEQUENCE [LARGE SCALE GENOMIC DNA]</scope>
</reference>
<organism evidence="1 2">
    <name type="scientific">Xanthomonas phage RiverRider</name>
    <dbReference type="NCBI Taxonomy" id="2108116"/>
    <lineage>
        <taxon>Viruses</taxon>
        <taxon>Duplodnaviria</taxon>
        <taxon>Heunggongvirae</taxon>
        <taxon>Uroviricota</taxon>
        <taxon>Caudoviricetes</taxon>
        <taxon>Schitoviridae</taxon>
        <taxon>Riverridervirus</taxon>
        <taxon>Riverridervirus riverrider</taxon>
    </lineage>
</organism>
<evidence type="ECO:0000313" key="1">
    <source>
        <dbReference type="EMBL" id="AVO23153.1"/>
    </source>
</evidence>
<dbReference type="EMBL" id="MG983743">
    <property type="protein sequence ID" value="AVO23153.1"/>
    <property type="molecule type" value="Genomic_DNA"/>
</dbReference>
<gene>
    <name evidence="1" type="ORF">RIVERRIDER_72</name>
</gene>
<name>A0A2P1JV10_9CAUD</name>